<protein>
    <submittedName>
        <fullName evidence="2">Uncharacterized protein</fullName>
    </submittedName>
</protein>
<dbReference type="Proteomes" id="UP001221757">
    <property type="component" value="Unassembled WGS sequence"/>
</dbReference>
<feature type="signal peptide" evidence="1">
    <location>
        <begin position="1"/>
        <end position="19"/>
    </location>
</feature>
<organism evidence="2 3">
    <name type="scientific">Mycena rosella</name>
    <name type="common">Pink bonnet</name>
    <name type="synonym">Agaricus rosellus</name>
    <dbReference type="NCBI Taxonomy" id="1033263"/>
    <lineage>
        <taxon>Eukaryota</taxon>
        <taxon>Fungi</taxon>
        <taxon>Dikarya</taxon>
        <taxon>Basidiomycota</taxon>
        <taxon>Agaricomycotina</taxon>
        <taxon>Agaricomycetes</taxon>
        <taxon>Agaricomycetidae</taxon>
        <taxon>Agaricales</taxon>
        <taxon>Marasmiineae</taxon>
        <taxon>Mycenaceae</taxon>
        <taxon>Mycena</taxon>
    </lineage>
</organism>
<sequence>MNFCVSLVVCPLFLKKTESLSCRDPTRLPQQIRAGSAPTGFSEHSYLIPFLLADVKTLSADSDTFILFSYPSHVLLDSTIQPDSSRIPGIHLCVSSWIAVVAEHVLLAYLSTNLNLQRITCLRISGAKRRLILLYSSRL</sequence>
<evidence type="ECO:0000313" key="3">
    <source>
        <dbReference type="Proteomes" id="UP001221757"/>
    </source>
</evidence>
<comment type="caution">
    <text evidence="2">The sequence shown here is derived from an EMBL/GenBank/DDBJ whole genome shotgun (WGS) entry which is preliminary data.</text>
</comment>
<gene>
    <name evidence="2" type="ORF">B0H17DRAFT_1063765</name>
</gene>
<accession>A0AAD7DH93</accession>
<keyword evidence="1" id="KW-0732">Signal</keyword>
<dbReference type="AlphaFoldDB" id="A0AAD7DH93"/>
<evidence type="ECO:0000256" key="1">
    <source>
        <dbReference type="SAM" id="SignalP"/>
    </source>
</evidence>
<feature type="chain" id="PRO_5042155837" evidence="1">
    <location>
        <begin position="20"/>
        <end position="139"/>
    </location>
</feature>
<reference evidence="2" key="1">
    <citation type="submission" date="2023-03" db="EMBL/GenBank/DDBJ databases">
        <title>Massive genome expansion in bonnet fungi (Mycena s.s.) driven by repeated elements and novel gene families across ecological guilds.</title>
        <authorList>
            <consortium name="Lawrence Berkeley National Laboratory"/>
            <person name="Harder C.B."/>
            <person name="Miyauchi S."/>
            <person name="Viragh M."/>
            <person name="Kuo A."/>
            <person name="Thoen E."/>
            <person name="Andreopoulos B."/>
            <person name="Lu D."/>
            <person name="Skrede I."/>
            <person name="Drula E."/>
            <person name="Henrissat B."/>
            <person name="Morin E."/>
            <person name="Kohler A."/>
            <person name="Barry K."/>
            <person name="LaButti K."/>
            <person name="Morin E."/>
            <person name="Salamov A."/>
            <person name="Lipzen A."/>
            <person name="Mereny Z."/>
            <person name="Hegedus B."/>
            <person name="Baldrian P."/>
            <person name="Stursova M."/>
            <person name="Weitz H."/>
            <person name="Taylor A."/>
            <person name="Grigoriev I.V."/>
            <person name="Nagy L.G."/>
            <person name="Martin F."/>
            <person name="Kauserud H."/>
        </authorList>
    </citation>
    <scope>NUCLEOTIDE SEQUENCE</scope>
    <source>
        <strain evidence="2">CBHHK067</strain>
    </source>
</reference>
<keyword evidence="3" id="KW-1185">Reference proteome</keyword>
<proteinExistence type="predicted"/>
<name>A0AAD7DH93_MYCRO</name>
<evidence type="ECO:0000313" key="2">
    <source>
        <dbReference type="EMBL" id="KAJ7690953.1"/>
    </source>
</evidence>
<dbReference type="EMBL" id="JARKIE010000061">
    <property type="protein sequence ID" value="KAJ7690953.1"/>
    <property type="molecule type" value="Genomic_DNA"/>
</dbReference>